<sequence>MLRAMMNHYGKTLSHISTSPFNDWVQARLDDIYMPPNVQLMKQDKRSFMKTGSQITEYRNVFLTDGKLSRHTFIKGEAGSGKSTFLAKSVMDWCSANKTKSVEEVPTAQLKSADRDSRVQLTQFFKDISTPKSFNFIFHVTLRDSVRQFEILEMIKQQIIDTIYRKDDRENAYKLLNEIMKRERCLILLDGLDEWTGTGSHCLPALAASFSLCDILITTRPWKITQKCPTQKLTRCCN</sequence>
<evidence type="ECO:0000259" key="2">
    <source>
        <dbReference type="PROSITE" id="PS50837"/>
    </source>
</evidence>
<reference evidence="3" key="2">
    <citation type="submission" date="2020-11" db="EMBL/GenBank/DDBJ databases">
        <authorList>
            <person name="McCartney M.A."/>
            <person name="Auch B."/>
            <person name="Kono T."/>
            <person name="Mallez S."/>
            <person name="Becker A."/>
            <person name="Gohl D.M."/>
            <person name="Silverstein K.A.T."/>
            <person name="Koren S."/>
            <person name="Bechman K.B."/>
            <person name="Herman A."/>
            <person name="Abrahante J.E."/>
            <person name="Garbe J."/>
        </authorList>
    </citation>
    <scope>NUCLEOTIDE SEQUENCE</scope>
    <source>
        <strain evidence="3">Duluth1</strain>
        <tissue evidence="3">Whole animal</tissue>
    </source>
</reference>
<dbReference type="InterPro" id="IPR027417">
    <property type="entry name" value="P-loop_NTPase"/>
</dbReference>
<proteinExistence type="predicted"/>
<dbReference type="InterPro" id="IPR007111">
    <property type="entry name" value="NACHT_NTPase"/>
</dbReference>
<evidence type="ECO:0000313" key="3">
    <source>
        <dbReference type="EMBL" id="KAH3853863.1"/>
    </source>
</evidence>
<accession>A0A9D4L9P5</accession>
<feature type="domain" description="NACHT" evidence="2">
    <location>
        <begin position="70"/>
        <end position="194"/>
    </location>
</feature>
<evidence type="ECO:0000313" key="4">
    <source>
        <dbReference type="Proteomes" id="UP000828390"/>
    </source>
</evidence>
<keyword evidence="1" id="KW-0677">Repeat</keyword>
<keyword evidence="4" id="KW-1185">Reference proteome</keyword>
<dbReference type="Pfam" id="PF24883">
    <property type="entry name" value="NPHP3_N"/>
    <property type="match status" value="1"/>
</dbReference>
<dbReference type="PANTHER" id="PTHR46312:SF2">
    <property type="entry name" value="NUCLEOTIDE-BINDING OLIGOMERIZATION DOMAIN-CONTAINING PROTEIN 2-LIKE"/>
    <property type="match status" value="1"/>
</dbReference>
<dbReference type="AlphaFoldDB" id="A0A9D4L9P5"/>
<dbReference type="Gene3D" id="3.40.50.300">
    <property type="entry name" value="P-loop containing nucleotide triphosphate hydrolases"/>
    <property type="match status" value="1"/>
</dbReference>
<gene>
    <name evidence="3" type="ORF">DPMN_096398</name>
</gene>
<dbReference type="Proteomes" id="UP000828390">
    <property type="component" value="Unassembled WGS sequence"/>
</dbReference>
<dbReference type="EMBL" id="JAIWYP010000003">
    <property type="protein sequence ID" value="KAH3853863.1"/>
    <property type="molecule type" value="Genomic_DNA"/>
</dbReference>
<reference evidence="3" key="1">
    <citation type="journal article" date="2019" name="bioRxiv">
        <title>The Genome of the Zebra Mussel, Dreissena polymorpha: A Resource for Invasive Species Research.</title>
        <authorList>
            <person name="McCartney M.A."/>
            <person name="Auch B."/>
            <person name="Kono T."/>
            <person name="Mallez S."/>
            <person name="Zhang Y."/>
            <person name="Obille A."/>
            <person name="Becker A."/>
            <person name="Abrahante J.E."/>
            <person name="Garbe J."/>
            <person name="Badalamenti J.P."/>
            <person name="Herman A."/>
            <person name="Mangelson H."/>
            <person name="Liachko I."/>
            <person name="Sullivan S."/>
            <person name="Sone E.D."/>
            <person name="Koren S."/>
            <person name="Silverstein K.A.T."/>
            <person name="Beckman K.B."/>
            <person name="Gohl D.M."/>
        </authorList>
    </citation>
    <scope>NUCLEOTIDE SEQUENCE</scope>
    <source>
        <strain evidence="3">Duluth1</strain>
        <tissue evidence="3">Whole animal</tissue>
    </source>
</reference>
<protein>
    <recommendedName>
        <fullName evidence="2">NACHT domain-containing protein</fullName>
    </recommendedName>
</protein>
<comment type="caution">
    <text evidence="3">The sequence shown here is derived from an EMBL/GenBank/DDBJ whole genome shotgun (WGS) entry which is preliminary data.</text>
</comment>
<dbReference type="SUPFAM" id="SSF52540">
    <property type="entry name" value="P-loop containing nucleoside triphosphate hydrolases"/>
    <property type="match status" value="1"/>
</dbReference>
<dbReference type="InterPro" id="IPR056884">
    <property type="entry name" value="NPHP3-like_N"/>
</dbReference>
<dbReference type="PROSITE" id="PS50837">
    <property type="entry name" value="NACHT"/>
    <property type="match status" value="1"/>
</dbReference>
<evidence type="ECO:0000256" key="1">
    <source>
        <dbReference type="ARBA" id="ARBA00022737"/>
    </source>
</evidence>
<organism evidence="3 4">
    <name type="scientific">Dreissena polymorpha</name>
    <name type="common">Zebra mussel</name>
    <name type="synonym">Mytilus polymorpha</name>
    <dbReference type="NCBI Taxonomy" id="45954"/>
    <lineage>
        <taxon>Eukaryota</taxon>
        <taxon>Metazoa</taxon>
        <taxon>Spiralia</taxon>
        <taxon>Lophotrochozoa</taxon>
        <taxon>Mollusca</taxon>
        <taxon>Bivalvia</taxon>
        <taxon>Autobranchia</taxon>
        <taxon>Heteroconchia</taxon>
        <taxon>Euheterodonta</taxon>
        <taxon>Imparidentia</taxon>
        <taxon>Neoheterodontei</taxon>
        <taxon>Myida</taxon>
        <taxon>Dreissenoidea</taxon>
        <taxon>Dreissenidae</taxon>
        <taxon>Dreissena</taxon>
    </lineage>
</organism>
<name>A0A9D4L9P5_DREPO</name>
<dbReference type="PANTHER" id="PTHR46312">
    <property type="entry name" value="NACHT DOMAIN-CONTAINING PROTEIN"/>
    <property type="match status" value="1"/>
</dbReference>